<evidence type="ECO:0000256" key="3">
    <source>
        <dbReference type="ARBA" id="ARBA00022679"/>
    </source>
</evidence>
<evidence type="ECO:0000256" key="7">
    <source>
        <dbReference type="ARBA" id="ARBA00047899"/>
    </source>
</evidence>
<evidence type="ECO:0000256" key="1">
    <source>
        <dbReference type="ARBA" id="ARBA00012513"/>
    </source>
</evidence>
<name>W6QBX5_PENRF</name>
<dbReference type="GO" id="GO:0000245">
    <property type="term" value="P:spliceosomal complex assembly"/>
    <property type="evidence" value="ECO:0007669"/>
    <property type="project" value="TreeGrafter"/>
</dbReference>
<dbReference type="PANTHER" id="PTHR47634:SF9">
    <property type="entry name" value="PROTEIN KINASE DOMAIN-CONTAINING PROTEIN-RELATED"/>
    <property type="match status" value="1"/>
</dbReference>
<evidence type="ECO:0000256" key="6">
    <source>
        <dbReference type="ARBA" id="ARBA00022840"/>
    </source>
</evidence>
<dbReference type="STRING" id="1365484.W6QBX5"/>
<protein>
    <recommendedName>
        <fullName evidence="1">non-specific serine/threonine protein kinase</fullName>
        <ecNumber evidence="1">2.7.11.1</ecNumber>
    </recommendedName>
</protein>
<dbReference type="Gene3D" id="3.30.200.20">
    <property type="entry name" value="Phosphorylase Kinase, domain 1"/>
    <property type="match status" value="1"/>
</dbReference>
<evidence type="ECO:0000256" key="4">
    <source>
        <dbReference type="ARBA" id="ARBA00022741"/>
    </source>
</evidence>
<evidence type="ECO:0000256" key="8">
    <source>
        <dbReference type="ARBA" id="ARBA00048679"/>
    </source>
</evidence>
<keyword evidence="10" id="KW-1185">Reference proteome</keyword>
<dbReference type="InterPro" id="IPR011009">
    <property type="entry name" value="Kinase-like_dom_sf"/>
</dbReference>
<gene>
    <name evidence="9" type="ORF">PROQFM164_S03g000927</name>
</gene>
<reference evidence="9" key="1">
    <citation type="journal article" date="2014" name="Nat. Commun.">
        <title>Multiple recent horizontal transfers of a large genomic region in cheese making fungi.</title>
        <authorList>
            <person name="Cheeseman K."/>
            <person name="Ropars J."/>
            <person name="Renault P."/>
            <person name="Dupont J."/>
            <person name="Gouzy J."/>
            <person name="Branca A."/>
            <person name="Abraham A.L."/>
            <person name="Ceppi M."/>
            <person name="Conseiller E."/>
            <person name="Debuchy R."/>
            <person name="Malagnac F."/>
            <person name="Goarin A."/>
            <person name="Silar P."/>
            <person name="Lacoste S."/>
            <person name="Sallet E."/>
            <person name="Bensimon A."/>
            <person name="Giraud T."/>
            <person name="Brygoo Y."/>
        </authorList>
    </citation>
    <scope>NUCLEOTIDE SEQUENCE [LARGE SCALE GENOMIC DNA]</scope>
    <source>
        <strain evidence="9">FM164</strain>
    </source>
</reference>
<dbReference type="AlphaFoldDB" id="W6QBX5"/>
<accession>W6QBX5</accession>
<dbReference type="GO" id="GO:0004674">
    <property type="term" value="F:protein serine/threonine kinase activity"/>
    <property type="evidence" value="ECO:0007669"/>
    <property type="project" value="UniProtKB-KW"/>
</dbReference>
<dbReference type="InterPro" id="IPR051334">
    <property type="entry name" value="SRPK"/>
</dbReference>
<comment type="catalytic activity">
    <reaction evidence="8">
        <text>L-seryl-[protein] + ATP = O-phospho-L-seryl-[protein] + ADP + H(+)</text>
        <dbReference type="Rhea" id="RHEA:17989"/>
        <dbReference type="Rhea" id="RHEA-COMP:9863"/>
        <dbReference type="Rhea" id="RHEA-COMP:11604"/>
        <dbReference type="ChEBI" id="CHEBI:15378"/>
        <dbReference type="ChEBI" id="CHEBI:29999"/>
        <dbReference type="ChEBI" id="CHEBI:30616"/>
        <dbReference type="ChEBI" id="CHEBI:83421"/>
        <dbReference type="ChEBI" id="CHEBI:456216"/>
        <dbReference type="EC" id="2.7.11.1"/>
    </reaction>
</comment>
<dbReference type="PANTHER" id="PTHR47634">
    <property type="entry name" value="PROTEIN KINASE DOMAIN-CONTAINING PROTEIN-RELATED"/>
    <property type="match status" value="1"/>
</dbReference>
<organism evidence="9 10">
    <name type="scientific">Penicillium roqueforti (strain FM164)</name>
    <dbReference type="NCBI Taxonomy" id="1365484"/>
    <lineage>
        <taxon>Eukaryota</taxon>
        <taxon>Fungi</taxon>
        <taxon>Dikarya</taxon>
        <taxon>Ascomycota</taxon>
        <taxon>Pezizomycotina</taxon>
        <taxon>Eurotiomycetes</taxon>
        <taxon>Eurotiomycetidae</taxon>
        <taxon>Eurotiales</taxon>
        <taxon>Aspergillaceae</taxon>
        <taxon>Penicillium</taxon>
    </lineage>
</organism>
<evidence type="ECO:0000313" key="10">
    <source>
        <dbReference type="Proteomes" id="UP000030686"/>
    </source>
</evidence>
<dbReference type="EC" id="2.7.11.1" evidence="1"/>
<keyword evidence="3" id="KW-0808">Transferase</keyword>
<keyword evidence="5 9" id="KW-0418">Kinase</keyword>
<evidence type="ECO:0000256" key="2">
    <source>
        <dbReference type="ARBA" id="ARBA00022527"/>
    </source>
</evidence>
<dbReference type="EMBL" id="HG792017">
    <property type="protein sequence ID" value="CDM34203.1"/>
    <property type="molecule type" value="Genomic_DNA"/>
</dbReference>
<dbReference type="GO" id="GO:0005634">
    <property type="term" value="C:nucleus"/>
    <property type="evidence" value="ECO:0007669"/>
    <property type="project" value="TreeGrafter"/>
</dbReference>
<comment type="catalytic activity">
    <reaction evidence="7">
        <text>L-threonyl-[protein] + ATP = O-phospho-L-threonyl-[protein] + ADP + H(+)</text>
        <dbReference type="Rhea" id="RHEA:46608"/>
        <dbReference type="Rhea" id="RHEA-COMP:11060"/>
        <dbReference type="Rhea" id="RHEA-COMP:11605"/>
        <dbReference type="ChEBI" id="CHEBI:15378"/>
        <dbReference type="ChEBI" id="CHEBI:30013"/>
        <dbReference type="ChEBI" id="CHEBI:30616"/>
        <dbReference type="ChEBI" id="CHEBI:61977"/>
        <dbReference type="ChEBI" id="CHEBI:456216"/>
        <dbReference type="EC" id="2.7.11.1"/>
    </reaction>
</comment>
<dbReference type="OrthoDB" id="5979581at2759"/>
<sequence length="152" mass="16826">MTDSSYIQVEDIYHPEADVENSEDYVPGGYHPTLIGDTLCSGRYTVVHKLGFGGYSTIWLARDHQRQRYVSLKILTARASPDNHFPMKSDLAHSGKRFTPSLLGQFSFHGPNGHHRCLVGEPAGANVANPKEDSPNSCFRRTLLDLLPPSSS</sequence>
<keyword evidence="2" id="KW-0723">Serine/threonine-protein kinase</keyword>
<proteinExistence type="predicted"/>
<dbReference type="GO" id="GO:0005524">
    <property type="term" value="F:ATP binding"/>
    <property type="evidence" value="ECO:0007669"/>
    <property type="project" value="UniProtKB-KW"/>
</dbReference>
<evidence type="ECO:0000256" key="5">
    <source>
        <dbReference type="ARBA" id="ARBA00022777"/>
    </source>
</evidence>
<dbReference type="SUPFAM" id="SSF56112">
    <property type="entry name" value="Protein kinase-like (PK-like)"/>
    <property type="match status" value="1"/>
</dbReference>
<dbReference type="GO" id="GO:0005737">
    <property type="term" value="C:cytoplasm"/>
    <property type="evidence" value="ECO:0007669"/>
    <property type="project" value="TreeGrafter"/>
</dbReference>
<dbReference type="Proteomes" id="UP000030686">
    <property type="component" value="Unassembled WGS sequence"/>
</dbReference>
<dbReference type="GO" id="GO:0050684">
    <property type="term" value="P:regulation of mRNA processing"/>
    <property type="evidence" value="ECO:0007669"/>
    <property type="project" value="TreeGrafter"/>
</dbReference>
<keyword evidence="6" id="KW-0067">ATP-binding</keyword>
<evidence type="ECO:0000313" key="9">
    <source>
        <dbReference type="EMBL" id="CDM34203.1"/>
    </source>
</evidence>
<dbReference type="OMA" id="YIQVEDI"/>
<keyword evidence="4" id="KW-0547">Nucleotide-binding</keyword>